<gene>
    <name evidence="2" type="ORF">FBZ89_102369</name>
</gene>
<evidence type="ECO:0000313" key="2">
    <source>
        <dbReference type="EMBL" id="TWB23612.1"/>
    </source>
</evidence>
<feature type="compositionally biased region" description="Polar residues" evidence="1">
    <location>
        <begin position="7"/>
        <end position="26"/>
    </location>
</feature>
<feature type="region of interest" description="Disordered" evidence="1">
    <location>
        <begin position="1"/>
        <end position="36"/>
    </location>
</feature>
<feature type="compositionally biased region" description="Basic and acidic residues" evidence="1">
    <location>
        <begin position="27"/>
        <end position="36"/>
    </location>
</feature>
<dbReference type="AlphaFoldDB" id="A0A560FPS7"/>
<dbReference type="EMBL" id="VITN01000002">
    <property type="protein sequence ID" value="TWB23612.1"/>
    <property type="molecule type" value="Genomic_DNA"/>
</dbReference>
<evidence type="ECO:0000256" key="1">
    <source>
        <dbReference type="SAM" id="MobiDB-lite"/>
    </source>
</evidence>
<dbReference type="Proteomes" id="UP000319859">
    <property type="component" value="Unassembled WGS sequence"/>
</dbReference>
<comment type="caution">
    <text evidence="2">The sequence shown here is derived from an EMBL/GenBank/DDBJ whole genome shotgun (WGS) entry which is preliminary data.</text>
</comment>
<accession>A0A560FPS7</accession>
<evidence type="ECO:0000313" key="3">
    <source>
        <dbReference type="Proteomes" id="UP000319859"/>
    </source>
</evidence>
<sequence length="55" mass="5911">MGEEGGSSLSAVPYQNSPTCTVSQDQNDTKRSSIRHTSDSKYLAILGQFHAPLEA</sequence>
<proteinExistence type="predicted"/>
<name>A0A560FPS7_9PROT</name>
<protein>
    <submittedName>
        <fullName evidence="2">Uncharacterized protein</fullName>
    </submittedName>
</protein>
<reference evidence="2 3" key="1">
    <citation type="submission" date="2019-06" db="EMBL/GenBank/DDBJ databases">
        <title>Genomic Encyclopedia of Type Strains, Phase IV (KMG-V): Genome sequencing to study the core and pangenomes of soil and plant-associated prokaryotes.</title>
        <authorList>
            <person name="Whitman W."/>
        </authorList>
    </citation>
    <scope>NUCLEOTIDE SEQUENCE [LARGE SCALE GENOMIC DNA]</scope>
    <source>
        <strain evidence="2 3">BR 11880</strain>
    </source>
</reference>
<organism evidence="2 3">
    <name type="scientific">Nitrospirillum amazonense</name>
    <dbReference type="NCBI Taxonomy" id="28077"/>
    <lineage>
        <taxon>Bacteria</taxon>
        <taxon>Pseudomonadati</taxon>
        <taxon>Pseudomonadota</taxon>
        <taxon>Alphaproteobacteria</taxon>
        <taxon>Rhodospirillales</taxon>
        <taxon>Azospirillaceae</taxon>
        <taxon>Nitrospirillum</taxon>
    </lineage>
</organism>